<protein>
    <submittedName>
        <fullName evidence="1">Uncharacterized protein</fullName>
    </submittedName>
</protein>
<name>A0ABU3PQV8_9ACTN</name>
<comment type="caution">
    <text evidence="1">The sequence shown here is derived from an EMBL/GenBank/DDBJ whole genome shotgun (WGS) entry which is preliminary data.</text>
</comment>
<organism evidence="1 2">
    <name type="scientific">Nocardioides imazamoxiresistens</name>
    <dbReference type="NCBI Taxonomy" id="3231893"/>
    <lineage>
        <taxon>Bacteria</taxon>
        <taxon>Bacillati</taxon>
        <taxon>Actinomycetota</taxon>
        <taxon>Actinomycetes</taxon>
        <taxon>Propionibacteriales</taxon>
        <taxon>Nocardioidaceae</taxon>
        <taxon>Nocardioides</taxon>
    </lineage>
</organism>
<dbReference type="RefSeq" id="WP_315730576.1">
    <property type="nucleotide sequence ID" value="NZ_JAVYII010000001.1"/>
</dbReference>
<dbReference type="EMBL" id="JAVYII010000001">
    <property type="protein sequence ID" value="MDT9591616.1"/>
    <property type="molecule type" value="Genomic_DNA"/>
</dbReference>
<sequence>MSDNEIAARELLGHILIELRQRTAADNSRYDVIRAAGLLRLLLVDRRAPTLLQDALGAEVDGLRFEVRTPVSVTVVGTGDGNGATILSRGLVPYDTETNTASLTLMEFCALEAAQIAVRGAQASESRSVDDVVRYAANVLGGVHYRQPKSAREKVTAELLASHDWDDLPWTLRDIAGVVLNALCSYEPESPGVVLKSSADFNAAVPPQT</sequence>
<evidence type="ECO:0000313" key="1">
    <source>
        <dbReference type="EMBL" id="MDT9591616.1"/>
    </source>
</evidence>
<accession>A0ABU3PQV8</accession>
<keyword evidence="2" id="KW-1185">Reference proteome</keyword>
<evidence type="ECO:0000313" key="2">
    <source>
        <dbReference type="Proteomes" id="UP001268542"/>
    </source>
</evidence>
<proteinExistence type="predicted"/>
<reference evidence="1 2" key="1">
    <citation type="submission" date="2023-08" db="EMBL/GenBank/DDBJ databases">
        <title>Nocardioides seae sp. nov., a bacterium isolated from a soil.</title>
        <authorList>
            <person name="Wang X."/>
        </authorList>
    </citation>
    <scope>NUCLEOTIDE SEQUENCE [LARGE SCALE GENOMIC DNA]</scope>
    <source>
        <strain evidence="1 2">YZH12</strain>
    </source>
</reference>
<gene>
    <name evidence="1" type="ORF">RDV89_00960</name>
</gene>
<dbReference type="Proteomes" id="UP001268542">
    <property type="component" value="Unassembled WGS sequence"/>
</dbReference>